<evidence type="ECO:0000313" key="6">
    <source>
        <dbReference type="Proteomes" id="UP000325030"/>
    </source>
</evidence>
<dbReference type="STRING" id="1294262.GCA_001316085_02462"/>
<gene>
    <name evidence="3" type="ORF">IC006_1039</name>
    <name evidence="4" type="ORF">IC007_1012</name>
</gene>
<sequence>MILTRVTMKLLLVRHGEAEEPNQEVQDKDRKLVKKGIKQMRRVGSFLSEVNFLPERVISSPFIRAYQSADVILDEMELEMQIETEDFLLPSSDPTTVMQALVQLDGNVMVVGHNPLLENVIKALTGGEVSLKKGGIALVEVEKEKGVGTLELLLDQKTLKLL</sequence>
<accession>A0A510E353</accession>
<reference evidence="4 5" key="2">
    <citation type="journal article" date="2020" name="Int. J. Syst. Evol. Microbiol.">
        <title>Sulfuracidifex tepidarius gen. nov., sp. nov. and transfer of Sulfolobus metallicus Huber and Stetter 1992 to the genus Sulfuracidifex as Sulfuracidifex metallicus comb. nov.</title>
        <authorList>
            <person name="Itoh T."/>
            <person name="Miura T."/>
            <person name="Sakai H.D."/>
            <person name="Kato S."/>
            <person name="Ohkuma M."/>
            <person name="Takashina T."/>
        </authorList>
    </citation>
    <scope>NUCLEOTIDE SEQUENCE</scope>
    <source>
        <strain evidence="3 5">IC-006</strain>
        <strain evidence="4">IC-007</strain>
    </source>
</reference>
<dbReference type="EMBL" id="AP018930">
    <property type="protein sequence ID" value="BBG26500.1"/>
    <property type="molecule type" value="Genomic_DNA"/>
</dbReference>
<dbReference type="GO" id="GO:0005737">
    <property type="term" value="C:cytoplasm"/>
    <property type="evidence" value="ECO:0007669"/>
    <property type="project" value="InterPro"/>
</dbReference>
<evidence type="ECO:0000313" key="3">
    <source>
        <dbReference type="EMBL" id="BBG23747.1"/>
    </source>
</evidence>
<dbReference type="GO" id="GO:0101006">
    <property type="term" value="F:protein histidine phosphatase activity"/>
    <property type="evidence" value="ECO:0007669"/>
    <property type="project" value="InterPro"/>
</dbReference>
<name>A0A510E353_9CREN</name>
<keyword evidence="5" id="KW-1185">Reference proteome</keyword>
<accession>A0A510DUA3</accession>
<dbReference type="Proteomes" id="UP000325030">
    <property type="component" value="Chromosome"/>
</dbReference>
<reference evidence="6" key="1">
    <citation type="submission" date="2018-09" db="EMBL/GenBank/DDBJ databases">
        <title>Complete Genome Sequencing of Sulfolobus sp. JCM 16834.</title>
        <authorList>
            <person name="Kato S."/>
            <person name="Itoh T."/>
            <person name="Ohkuma M."/>
        </authorList>
    </citation>
    <scope>NUCLEOTIDE SEQUENCE [LARGE SCALE GENOMIC DNA]</scope>
    <source>
        <strain evidence="6">IC-007</strain>
    </source>
</reference>
<dbReference type="PANTHER" id="PTHR20935">
    <property type="entry name" value="PHOSPHOGLYCERATE MUTASE-RELATED"/>
    <property type="match status" value="1"/>
</dbReference>
<protein>
    <submittedName>
        <fullName evidence="4">2,3-bisphosphoglycerate-dependent phosphoglycerate mutase</fullName>
    </submittedName>
</protein>
<dbReference type="SUPFAM" id="SSF53254">
    <property type="entry name" value="Phosphoglycerate mutase-like"/>
    <property type="match status" value="1"/>
</dbReference>
<dbReference type="InterPro" id="IPR029033">
    <property type="entry name" value="His_PPase_superfam"/>
</dbReference>
<dbReference type="InterPro" id="IPR004449">
    <property type="entry name" value="SixA"/>
</dbReference>
<evidence type="ECO:0000313" key="4">
    <source>
        <dbReference type="EMBL" id="BBG26500.1"/>
    </source>
</evidence>
<dbReference type="Proteomes" id="UP000322983">
    <property type="component" value="Chromosome"/>
</dbReference>
<dbReference type="NCBIfam" id="TIGR00249">
    <property type="entry name" value="sixA"/>
    <property type="match status" value="1"/>
</dbReference>
<dbReference type="AlphaFoldDB" id="A0A510E353"/>
<dbReference type="EMBL" id="AP018929">
    <property type="protein sequence ID" value="BBG23747.1"/>
    <property type="molecule type" value="Genomic_DNA"/>
</dbReference>
<proteinExistence type="predicted"/>
<evidence type="ECO:0000313" key="5">
    <source>
        <dbReference type="Proteomes" id="UP000322983"/>
    </source>
</evidence>
<dbReference type="CDD" id="cd07067">
    <property type="entry name" value="HP_PGM_like"/>
    <property type="match status" value="1"/>
</dbReference>
<feature type="binding site" evidence="2">
    <location>
        <position position="64"/>
    </location>
    <ligand>
        <name>substrate</name>
    </ligand>
</feature>
<evidence type="ECO:0000256" key="2">
    <source>
        <dbReference type="PIRSR" id="PIRSR613078-2"/>
    </source>
</evidence>
<evidence type="ECO:0000256" key="1">
    <source>
        <dbReference type="ARBA" id="ARBA00022801"/>
    </source>
</evidence>
<dbReference type="KEGG" id="step:IC006_1039"/>
<dbReference type="SMART" id="SM00855">
    <property type="entry name" value="PGAM"/>
    <property type="match status" value="1"/>
</dbReference>
<dbReference type="InterPro" id="IPR013078">
    <property type="entry name" value="His_Pase_superF_clade-1"/>
</dbReference>
<keyword evidence="1" id="KW-0378">Hydrolase</keyword>
<dbReference type="Pfam" id="PF00300">
    <property type="entry name" value="His_Phos_1"/>
    <property type="match status" value="1"/>
</dbReference>
<dbReference type="Gene3D" id="3.40.50.1240">
    <property type="entry name" value="Phosphoglycerate mutase-like"/>
    <property type="match status" value="1"/>
</dbReference>
<organism evidence="4 6">
    <name type="scientific">Sulfuracidifex tepidarius</name>
    <dbReference type="NCBI Taxonomy" id="1294262"/>
    <lineage>
        <taxon>Archaea</taxon>
        <taxon>Thermoproteota</taxon>
        <taxon>Thermoprotei</taxon>
        <taxon>Sulfolobales</taxon>
        <taxon>Sulfolobaceae</taxon>
        <taxon>Sulfuracidifex</taxon>
    </lineage>
</organism>
<dbReference type="InterPro" id="IPR051021">
    <property type="entry name" value="Mito_Ser/Thr_phosphatase"/>
</dbReference>